<evidence type="ECO:0000313" key="2">
    <source>
        <dbReference type="Proteomes" id="UP000009168"/>
    </source>
</evidence>
<reference evidence="2" key="1">
    <citation type="journal article" date="2006" name="PLoS Biol.">
        <title>Macronuclear genome sequence of the ciliate Tetrahymena thermophila, a model eukaryote.</title>
        <authorList>
            <person name="Eisen J.A."/>
            <person name="Coyne R.S."/>
            <person name="Wu M."/>
            <person name="Wu D."/>
            <person name="Thiagarajan M."/>
            <person name="Wortman J.R."/>
            <person name="Badger J.H."/>
            <person name="Ren Q."/>
            <person name="Amedeo P."/>
            <person name="Jones K.M."/>
            <person name="Tallon L.J."/>
            <person name="Delcher A.L."/>
            <person name="Salzberg S.L."/>
            <person name="Silva J.C."/>
            <person name="Haas B.J."/>
            <person name="Majoros W.H."/>
            <person name="Farzad M."/>
            <person name="Carlton J.M."/>
            <person name="Smith R.K. Jr."/>
            <person name="Garg J."/>
            <person name="Pearlman R.E."/>
            <person name="Karrer K.M."/>
            <person name="Sun L."/>
            <person name="Manning G."/>
            <person name="Elde N.C."/>
            <person name="Turkewitz A.P."/>
            <person name="Asai D.J."/>
            <person name="Wilkes D.E."/>
            <person name="Wang Y."/>
            <person name="Cai H."/>
            <person name="Collins K."/>
            <person name="Stewart B.A."/>
            <person name="Lee S.R."/>
            <person name="Wilamowska K."/>
            <person name="Weinberg Z."/>
            <person name="Ruzzo W.L."/>
            <person name="Wloga D."/>
            <person name="Gaertig J."/>
            <person name="Frankel J."/>
            <person name="Tsao C.-C."/>
            <person name="Gorovsky M.A."/>
            <person name="Keeling P.J."/>
            <person name="Waller R.F."/>
            <person name="Patron N.J."/>
            <person name="Cherry J.M."/>
            <person name="Stover N.A."/>
            <person name="Krieger C.J."/>
            <person name="del Toro C."/>
            <person name="Ryder H.F."/>
            <person name="Williamson S.C."/>
            <person name="Barbeau R.A."/>
            <person name="Hamilton E.P."/>
            <person name="Orias E."/>
        </authorList>
    </citation>
    <scope>NUCLEOTIDE SEQUENCE [LARGE SCALE GENOMIC DNA]</scope>
    <source>
        <strain evidence="2">SB210</strain>
    </source>
</reference>
<dbReference type="Proteomes" id="UP000009168">
    <property type="component" value="Unassembled WGS sequence"/>
</dbReference>
<dbReference type="GeneID" id="24438631"/>
<evidence type="ECO:0000313" key="1">
    <source>
        <dbReference type="EMBL" id="EWS76023.1"/>
    </source>
</evidence>
<organism evidence="1 2">
    <name type="scientific">Tetrahymena thermophila (strain SB210)</name>
    <dbReference type="NCBI Taxonomy" id="312017"/>
    <lineage>
        <taxon>Eukaryota</taxon>
        <taxon>Sar</taxon>
        <taxon>Alveolata</taxon>
        <taxon>Ciliophora</taxon>
        <taxon>Intramacronucleata</taxon>
        <taxon>Oligohymenophorea</taxon>
        <taxon>Hymenostomatida</taxon>
        <taxon>Tetrahymenina</taxon>
        <taxon>Tetrahymenidae</taxon>
        <taxon>Tetrahymena</taxon>
    </lineage>
</organism>
<accession>W7XGD8</accession>
<evidence type="ECO:0008006" key="3">
    <source>
        <dbReference type="Google" id="ProtNLM"/>
    </source>
</evidence>
<dbReference type="EMBL" id="GG662821">
    <property type="protein sequence ID" value="EWS76023.1"/>
    <property type="molecule type" value="Genomic_DNA"/>
</dbReference>
<proteinExistence type="predicted"/>
<dbReference type="KEGG" id="tet:TTHERM_000370709"/>
<gene>
    <name evidence="1" type="ORF">TTHERM_000370709</name>
</gene>
<dbReference type="InParanoid" id="W7XGD8"/>
<protein>
    <recommendedName>
        <fullName evidence="3">Zinc carboxypeptidase family protein</fullName>
    </recommendedName>
</protein>
<dbReference type="RefSeq" id="XP_012651461.1">
    <property type="nucleotide sequence ID" value="XM_012796007.1"/>
</dbReference>
<dbReference type="AlphaFoldDB" id="W7XGD8"/>
<keyword evidence="2" id="KW-1185">Reference proteome</keyword>
<name>W7XGD8_TETTS</name>
<sequence>MELLMQNQVNLKCQKHNKNEIIYIQVNELEENKCIFYCEACVSIDYYFKPSNYVRIKQVLDFNDQSIVFSWPPLNDNNLQQQLIQLSTKEQVYQNILSKDVVTFFEELKMQLLHKINVCQTKAINLVQEFPNIEKHIIQEYQKISKINTFKDLFLDQKTNLQQKEALCKSFINEFIRQKDKNTQFFQQIFNEQDKLKQAINLDALDQIRKQMLQIIDQYFDSNAFSLQQFSNNLRSLKQIQKNEPQQNQNHEIQIINQQISYYNQQINQPIKIQEDLLSKIQFIQSIYCEDKYDRLKIAVNQDNNQIELATQNVKIGWSGCYYTNLIFDRNQDYIIRFRVRQKYNYKKAEMQLGLASNAQYDKFFPYDNLSCLMQFFENKISISDINQGIAKVIKGDLKNISSNEDLQLKVSINQGILELSDINQNNVIGLLDKYKQKLSLQNLRFFVQLNCYSILSILQFINIQG</sequence>